<reference evidence="3" key="1">
    <citation type="submission" date="2011-07" db="EMBL/GenBank/DDBJ databases">
        <authorList>
            <consortium name="Caenorhabditis brenneri Sequencing and Analysis Consortium"/>
            <person name="Wilson R.K."/>
        </authorList>
    </citation>
    <scope>NUCLEOTIDE SEQUENCE [LARGE SCALE GENOMIC DNA]</scope>
    <source>
        <strain evidence="3">PB2801</strain>
    </source>
</reference>
<gene>
    <name evidence="2" type="ORF">CAEBREN_01504</name>
</gene>
<dbReference type="EMBL" id="GL379851">
    <property type="protein sequence ID" value="EGT55502.1"/>
    <property type="molecule type" value="Genomic_DNA"/>
</dbReference>
<keyword evidence="3" id="KW-1185">Reference proteome</keyword>
<dbReference type="Proteomes" id="UP000008068">
    <property type="component" value="Unassembled WGS sequence"/>
</dbReference>
<dbReference type="OrthoDB" id="1669814at2759"/>
<dbReference type="PANTHER" id="PTHR43943:SF2">
    <property type="entry name" value="DEHYDROGENASE_REDUCTASE 4"/>
    <property type="match status" value="1"/>
</dbReference>
<comment type="similarity">
    <text evidence="1">Belongs to the short-chain dehydrogenases/reductases (SDR) family.</text>
</comment>
<proteinExistence type="inferred from homology"/>
<name>G0N961_CAEBE</name>
<dbReference type="PANTHER" id="PTHR43943">
    <property type="entry name" value="DEHYDROGENASE/REDUCTASE (SDR FAMILY) MEMBER 4"/>
    <property type="match status" value="1"/>
</dbReference>
<dbReference type="OMA" id="CCKAFGE"/>
<dbReference type="Gene3D" id="3.40.50.720">
    <property type="entry name" value="NAD(P)-binding Rossmann-like Domain"/>
    <property type="match status" value="1"/>
</dbReference>
<dbReference type="InterPro" id="IPR036291">
    <property type="entry name" value="NAD(P)-bd_dom_sf"/>
</dbReference>
<evidence type="ECO:0000313" key="2">
    <source>
        <dbReference type="EMBL" id="EGT55502.1"/>
    </source>
</evidence>
<evidence type="ECO:0000313" key="3">
    <source>
        <dbReference type="Proteomes" id="UP000008068"/>
    </source>
</evidence>
<dbReference type="GO" id="GO:0004090">
    <property type="term" value="F:carbonyl reductase (NADPH) activity"/>
    <property type="evidence" value="ECO:0007669"/>
    <property type="project" value="TreeGrafter"/>
</dbReference>
<dbReference type="SUPFAM" id="SSF51735">
    <property type="entry name" value="NAD(P)-binding Rossmann-fold domains"/>
    <property type="match status" value="1"/>
</dbReference>
<organism evidence="3">
    <name type="scientific">Caenorhabditis brenneri</name>
    <name type="common">Nematode worm</name>
    <dbReference type="NCBI Taxonomy" id="135651"/>
    <lineage>
        <taxon>Eukaryota</taxon>
        <taxon>Metazoa</taxon>
        <taxon>Ecdysozoa</taxon>
        <taxon>Nematoda</taxon>
        <taxon>Chromadorea</taxon>
        <taxon>Rhabditida</taxon>
        <taxon>Rhabditina</taxon>
        <taxon>Rhabditomorpha</taxon>
        <taxon>Rhabditoidea</taxon>
        <taxon>Rhabditidae</taxon>
        <taxon>Peloderinae</taxon>
        <taxon>Caenorhabditis</taxon>
    </lineage>
</organism>
<dbReference type="AlphaFoldDB" id="G0N961"/>
<protein>
    <submittedName>
        <fullName evidence="2">Uncharacterized protein</fullName>
    </submittedName>
</protein>
<sequence length="147" mass="15475">MTKLVAPHIAKEGGGVIDFNGSCSGYRSPPGVAAYAVTKTTMIGLTRALAMGLAKDNIRVNGVAPGVKKTKMSEMVSSRHDLYKNPISQLWKGDPEAEKEVIDFQGIVLGRLGMPEDCTGAAAFSSEDASYITGEMIIVSGGVQARL</sequence>
<dbReference type="Pfam" id="PF13561">
    <property type="entry name" value="adh_short_C2"/>
    <property type="match status" value="1"/>
</dbReference>
<dbReference type="HOGENOM" id="CLU_010194_47_3_1"/>
<dbReference type="PRINTS" id="PR00081">
    <property type="entry name" value="GDHRDH"/>
</dbReference>
<dbReference type="STRING" id="135651.G0N961"/>
<dbReference type="InterPro" id="IPR002347">
    <property type="entry name" value="SDR_fam"/>
</dbReference>
<dbReference type="InParanoid" id="G0N961"/>
<dbReference type="eggNOG" id="KOG0725">
    <property type="taxonomic scope" value="Eukaryota"/>
</dbReference>
<accession>G0N961</accession>
<evidence type="ECO:0000256" key="1">
    <source>
        <dbReference type="ARBA" id="ARBA00006484"/>
    </source>
</evidence>